<evidence type="ECO:0000313" key="1">
    <source>
        <dbReference type="EMBL" id="KRQ10171.1"/>
    </source>
</evidence>
<gene>
    <name evidence="1" type="ORF">AOQ71_19570</name>
</gene>
<protein>
    <submittedName>
        <fullName evidence="1">Uncharacterized protein</fullName>
    </submittedName>
</protein>
<proteinExistence type="predicted"/>
<dbReference type="EMBL" id="LJYG01000085">
    <property type="protein sequence ID" value="KRQ10171.1"/>
    <property type="molecule type" value="Genomic_DNA"/>
</dbReference>
<accession>A0A0R3DJZ1</accession>
<dbReference type="AlphaFoldDB" id="A0A0R3DJZ1"/>
<dbReference type="Proteomes" id="UP000051936">
    <property type="component" value="Unassembled WGS sequence"/>
</dbReference>
<sequence length="175" mass="20391">MVKKKPKKIGLDDLRRAVQAVRATELGRRYGDPGDVRTMRLAQRVHPHLMAVLDQRSREYGITRSQFVERILIDYLNQFERCQLDAIGRWVVQADWNPRMAVRRLDQLPTSSKEIEIGKQVEKEWLETQGNKEIDLRSLGIESPEALEKVIAEMRLRRDSSGHLLPAGRRPRTRK</sequence>
<reference evidence="1 2" key="1">
    <citation type="submission" date="2015-09" db="EMBL/GenBank/DDBJ databases">
        <title>Draft Genome Sequence of Bradyrhizobium manausense Strain BR 3351T, a Novel Symbiotic Nitrogen-Fixing Alphaproteobacterium Isolated from Brazilian Amazon Rain Forest.</title>
        <authorList>
            <person name="De Araujo J.L."/>
            <person name="Zilli J.E."/>
        </authorList>
    </citation>
    <scope>NUCLEOTIDE SEQUENCE [LARGE SCALE GENOMIC DNA]</scope>
    <source>
        <strain evidence="1 2">BR3351</strain>
    </source>
</reference>
<organism evidence="1 2">
    <name type="scientific">Bradyrhizobium manausense</name>
    <dbReference type="NCBI Taxonomy" id="989370"/>
    <lineage>
        <taxon>Bacteria</taxon>
        <taxon>Pseudomonadati</taxon>
        <taxon>Pseudomonadota</taxon>
        <taxon>Alphaproteobacteria</taxon>
        <taxon>Hyphomicrobiales</taxon>
        <taxon>Nitrobacteraceae</taxon>
        <taxon>Bradyrhizobium</taxon>
    </lineage>
</organism>
<name>A0A0R3DJZ1_9BRAD</name>
<comment type="caution">
    <text evidence="1">The sequence shown here is derived from an EMBL/GenBank/DDBJ whole genome shotgun (WGS) entry which is preliminary data.</text>
</comment>
<evidence type="ECO:0000313" key="2">
    <source>
        <dbReference type="Proteomes" id="UP000051936"/>
    </source>
</evidence>
<keyword evidence="2" id="KW-1185">Reference proteome</keyword>